<dbReference type="GO" id="GO:0000978">
    <property type="term" value="F:RNA polymerase II cis-regulatory region sequence-specific DNA binding"/>
    <property type="evidence" value="ECO:0007669"/>
    <property type="project" value="TreeGrafter"/>
</dbReference>
<proteinExistence type="predicted"/>
<dbReference type="GO" id="GO:0000981">
    <property type="term" value="F:DNA-binding transcription factor activity, RNA polymerase II-specific"/>
    <property type="evidence" value="ECO:0007669"/>
    <property type="project" value="TreeGrafter"/>
</dbReference>
<protein>
    <recommendedName>
        <fullName evidence="6">MADS-box domain-containing protein</fullName>
    </recommendedName>
</protein>
<dbReference type="EMBL" id="RXGB01003336">
    <property type="protein sequence ID" value="TMW92425.1"/>
    <property type="molecule type" value="Genomic_DNA"/>
</dbReference>
<evidence type="ECO:0000259" key="6">
    <source>
        <dbReference type="PROSITE" id="PS50066"/>
    </source>
</evidence>
<organism evidence="7">
    <name type="scientific">Solanum chilense</name>
    <name type="common">Tomato</name>
    <name type="synonym">Lycopersicon chilense</name>
    <dbReference type="NCBI Taxonomy" id="4083"/>
    <lineage>
        <taxon>Eukaryota</taxon>
        <taxon>Viridiplantae</taxon>
        <taxon>Streptophyta</taxon>
        <taxon>Embryophyta</taxon>
        <taxon>Tracheophyta</taxon>
        <taxon>Spermatophyta</taxon>
        <taxon>Magnoliopsida</taxon>
        <taxon>eudicotyledons</taxon>
        <taxon>Gunneridae</taxon>
        <taxon>Pentapetalae</taxon>
        <taxon>asterids</taxon>
        <taxon>lamiids</taxon>
        <taxon>Solanales</taxon>
        <taxon>Solanaceae</taxon>
        <taxon>Solanoideae</taxon>
        <taxon>Solaneae</taxon>
        <taxon>Solanum</taxon>
        <taxon>Solanum subgen. Lycopersicon</taxon>
    </lineage>
</organism>
<dbReference type="SUPFAM" id="SSF55455">
    <property type="entry name" value="SRF-like"/>
    <property type="match status" value="1"/>
</dbReference>
<evidence type="ECO:0000256" key="3">
    <source>
        <dbReference type="ARBA" id="ARBA00023125"/>
    </source>
</evidence>
<dbReference type="GO" id="GO:0046983">
    <property type="term" value="F:protein dimerization activity"/>
    <property type="evidence" value="ECO:0007669"/>
    <property type="project" value="InterPro"/>
</dbReference>
<gene>
    <name evidence="7" type="ORF">EJD97_013075</name>
</gene>
<keyword evidence="4" id="KW-0804">Transcription</keyword>
<dbReference type="PANTHER" id="PTHR11945">
    <property type="entry name" value="MADS BOX PROTEIN"/>
    <property type="match status" value="1"/>
</dbReference>
<name>A0A6N2BC13_SOLCI</name>
<dbReference type="PANTHER" id="PTHR11945:SF661">
    <property type="entry name" value="MADS-BOX DOMAIN-CONTAINING PROTEIN"/>
    <property type="match status" value="1"/>
</dbReference>
<dbReference type="Gene3D" id="3.40.1810.10">
    <property type="entry name" value="Transcription factor, MADS-box"/>
    <property type="match status" value="1"/>
</dbReference>
<dbReference type="InterPro" id="IPR002100">
    <property type="entry name" value="TF_MADSbox"/>
</dbReference>
<evidence type="ECO:0000256" key="5">
    <source>
        <dbReference type="ARBA" id="ARBA00023242"/>
    </source>
</evidence>
<dbReference type="InterPro" id="IPR036879">
    <property type="entry name" value="TF_MADSbox_sf"/>
</dbReference>
<comment type="caution">
    <text evidence="7">The sequence shown here is derived from an EMBL/GenBank/DDBJ whole genome shotgun (WGS) entry which is preliminary data.</text>
</comment>
<feature type="domain" description="MADS-box" evidence="6">
    <location>
        <begin position="10"/>
        <end position="67"/>
    </location>
</feature>
<dbReference type="AlphaFoldDB" id="A0A6N2BC13"/>
<evidence type="ECO:0000313" key="7">
    <source>
        <dbReference type="EMBL" id="TMW92425.1"/>
    </source>
</evidence>
<comment type="subcellular location">
    <subcellularLocation>
        <location evidence="1">Nucleus</location>
    </subcellularLocation>
</comment>
<evidence type="ECO:0000256" key="2">
    <source>
        <dbReference type="ARBA" id="ARBA00023015"/>
    </source>
</evidence>
<dbReference type="Pfam" id="PF00319">
    <property type="entry name" value="SRF-TF"/>
    <property type="match status" value="1"/>
</dbReference>
<keyword evidence="2" id="KW-0805">Transcription regulation</keyword>
<reference evidence="7" key="1">
    <citation type="submission" date="2019-05" db="EMBL/GenBank/DDBJ databases">
        <title>The de novo reference genome and transcriptome assemblies of the wild tomato species Solanum chilense.</title>
        <authorList>
            <person name="Stam R."/>
            <person name="Nosenko T."/>
            <person name="Hoerger A.C."/>
            <person name="Stephan W."/>
            <person name="Seidel M.A."/>
            <person name="Kuhn J.M.M."/>
            <person name="Haberer G."/>
            <person name="Tellier A."/>
        </authorList>
    </citation>
    <scope>NUCLEOTIDE SEQUENCE</scope>
    <source>
        <tissue evidence="7">Mature leaves</tissue>
    </source>
</reference>
<keyword evidence="3" id="KW-0238">DNA-binding</keyword>
<keyword evidence="5" id="KW-0539">Nucleus</keyword>
<dbReference type="SMART" id="SM00432">
    <property type="entry name" value="MADS"/>
    <property type="match status" value="1"/>
</dbReference>
<dbReference type="PROSITE" id="PS50066">
    <property type="entry name" value="MADS_BOX_2"/>
    <property type="match status" value="1"/>
</dbReference>
<accession>A0A6N2BC13</accession>
<dbReference type="PRINTS" id="PR00404">
    <property type="entry name" value="MADSDOMAIN"/>
</dbReference>
<evidence type="ECO:0000256" key="1">
    <source>
        <dbReference type="ARBA" id="ARBA00004123"/>
    </source>
</evidence>
<sequence length="181" mass="20812">MGRGLIMTRLGRRRIRIEKIENKKKRSVTFSKRRYGLFKKESELSMLCDSPNATVVFSPDDETCVYSIGYPCVNSVLDKFMDVNPPQNLDGTDSLSVHHQNAIREGALALMEIEEKFEEEKKRKKSLDTGNSYENLNSSVYQNFIEQIEIDYMEAEQLAIELKERNVPFPYSTFGDALAPK</sequence>
<evidence type="ECO:0000256" key="4">
    <source>
        <dbReference type="ARBA" id="ARBA00023163"/>
    </source>
</evidence>
<dbReference type="GO" id="GO:0005634">
    <property type="term" value="C:nucleus"/>
    <property type="evidence" value="ECO:0007669"/>
    <property type="project" value="UniProtKB-SubCell"/>
</dbReference>